<dbReference type="GeneID" id="38777046"/>
<name>A0A401GD66_9APHY</name>
<sequence length="80" mass="9456">MVPTGDRSDSEAPHTRFELSFAHNLPERFFSTFELVGNVYSKSWNRAEGVHAHICHSATVTWTNRILRKDARTYRFWMFH</sequence>
<organism evidence="1 2">
    <name type="scientific">Sparassis crispa</name>
    <dbReference type="NCBI Taxonomy" id="139825"/>
    <lineage>
        <taxon>Eukaryota</taxon>
        <taxon>Fungi</taxon>
        <taxon>Dikarya</taxon>
        <taxon>Basidiomycota</taxon>
        <taxon>Agaricomycotina</taxon>
        <taxon>Agaricomycetes</taxon>
        <taxon>Polyporales</taxon>
        <taxon>Sparassidaceae</taxon>
        <taxon>Sparassis</taxon>
    </lineage>
</organism>
<reference evidence="1 2" key="1">
    <citation type="journal article" date="2018" name="Sci. Rep.">
        <title>Genome sequence of the cauliflower mushroom Sparassis crispa (Hanabiratake) and its association with beneficial usage.</title>
        <authorList>
            <person name="Kiyama R."/>
            <person name="Furutani Y."/>
            <person name="Kawaguchi K."/>
            <person name="Nakanishi T."/>
        </authorList>
    </citation>
    <scope>NUCLEOTIDE SEQUENCE [LARGE SCALE GENOMIC DNA]</scope>
</reference>
<protein>
    <submittedName>
        <fullName evidence="1">Uncharacterized protein</fullName>
    </submittedName>
</protein>
<proteinExistence type="predicted"/>
<dbReference type="AlphaFoldDB" id="A0A401GD66"/>
<dbReference type="EMBL" id="BFAD01000002">
    <property type="protein sequence ID" value="GBE80129.1"/>
    <property type="molecule type" value="Genomic_DNA"/>
</dbReference>
<dbReference type="RefSeq" id="XP_027611042.1">
    <property type="nucleotide sequence ID" value="XM_027755241.1"/>
</dbReference>
<gene>
    <name evidence="1" type="ORF">SCP_0213320</name>
</gene>
<dbReference type="InParanoid" id="A0A401GD66"/>
<evidence type="ECO:0000313" key="1">
    <source>
        <dbReference type="EMBL" id="GBE80129.1"/>
    </source>
</evidence>
<comment type="caution">
    <text evidence="1">The sequence shown here is derived from an EMBL/GenBank/DDBJ whole genome shotgun (WGS) entry which is preliminary data.</text>
</comment>
<accession>A0A401GD66</accession>
<evidence type="ECO:0000313" key="2">
    <source>
        <dbReference type="Proteomes" id="UP000287166"/>
    </source>
</evidence>
<keyword evidence="2" id="KW-1185">Reference proteome</keyword>
<dbReference type="Proteomes" id="UP000287166">
    <property type="component" value="Unassembled WGS sequence"/>
</dbReference>